<comment type="caution">
    <text evidence="1">The sequence shown here is derived from an EMBL/GenBank/DDBJ whole genome shotgun (WGS) entry which is preliminary data.</text>
</comment>
<sequence length="94" mass="11166">MYQDERLSSRCQRFAEKEARLLPELYRSSKDKEMLDLAPSMSWCDGRRTRYISNRHFAEIRITCNEQKSDFRFQSGVRANFLRATKTKLVVLAL</sequence>
<proteinExistence type="predicted"/>
<protein>
    <submittedName>
        <fullName evidence="1">Uncharacterized protein</fullName>
    </submittedName>
</protein>
<evidence type="ECO:0000313" key="2">
    <source>
        <dbReference type="Proteomes" id="UP001054837"/>
    </source>
</evidence>
<gene>
    <name evidence="1" type="ORF">CDAR_540831</name>
</gene>
<dbReference type="EMBL" id="BPLQ01013133">
    <property type="protein sequence ID" value="GIY70086.1"/>
    <property type="molecule type" value="Genomic_DNA"/>
</dbReference>
<accession>A0AAV4VI42</accession>
<dbReference type="Proteomes" id="UP001054837">
    <property type="component" value="Unassembled WGS sequence"/>
</dbReference>
<evidence type="ECO:0000313" key="1">
    <source>
        <dbReference type="EMBL" id="GIY70086.1"/>
    </source>
</evidence>
<dbReference type="AlphaFoldDB" id="A0AAV4VI42"/>
<reference evidence="1 2" key="1">
    <citation type="submission" date="2021-06" db="EMBL/GenBank/DDBJ databases">
        <title>Caerostris darwini draft genome.</title>
        <authorList>
            <person name="Kono N."/>
            <person name="Arakawa K."/>
        </authorList>
    </citation>
    <scope>NUCLEOTIDE SEQUENCE [LARGE SCALE GENOMIC DNA]</scope>
</reference>
<name>A0AAV4VI42_9ARAC</name>
<organism evidence="1 2">
    <name type="scientific">Caerostris darwini</name>
    <dbReference type="NCBI Taxonomy" id="1538125"/>
    <lineage>
        <taxon>Eukaryota</taxon>
        <taxon>Metazoa</taxon>
        <taxon>Ecdysozoa</taxon>
        <taxon>Arthropoda</taxon>
        <taxon>Chelicerata</taxon>
        <taxon>Arachnida</taxon>
        <taxon>Araneae</taxon>
        <taxon>Araneomorphae</taxon>
        <taxon>Entelegynae</taxon>
        <taxon>Araneoidea</taxon>
        <taxon>Araneidae</taxon>
        <taxon>Caerostris</taxon>
    </lineage>
</organism>
<keyword evidence="2" id="KW-1185">Reference proteome</keyword>